<comment type="subcellular location">
    <subcellularLocation>
        <location evidence="1">Membrane</location>
        <topology evidence="1">Multi-pass membrane protein</topology>
    </subcellularLocation>
</comment>
<dbReference type="PROSITE" id="PS50267">
    <property type="entry name" value="NA_NEUROTRAN_SYMP_3"/>
    <property type="match status" value="1"/>
</dbReference>
<feature type="transmembrane region" description="Helical" evidence="7">
    <location>
        <begin position="389"/>
        <end position="406"/>
    </location>
</feature>
<feature type="transmembrane region" description="Helical" evidence="7">
    <location>
        <begin position="179"/>
        <end position="200"/>
    </location>
</feature>
<dbReference type="EMBL" id="JARPTC010000035">
    <property type="protein sequence ID" value="MDO7789097.1"/>
    <property type="molecule type" value="Genomic_DNA"/>
</dbReference>
<reference evidence="8" key="2">
    <citation type="submission" date="2023-03" db="EMBL/GenBank/DDBJ databases">
        <authorList>
            <person name="Zhang Z."/>
        </authorList>
    </citation>
    <scope>NUCLEOTIDE SEQUENCE</scope>
    <source>
        <strain evidence="8">DSA</strain>
    </source>
</reference>
<dbReference type="RefSeq" id="WP_304545621.1">
    <property type="nucleotide sequence ID" value="NZ_JARPTC010000035.1"/>
</dbReference>
<dbReference type="SUPFAM" id="SSF161070">
    <property type="entry name" value="SNF-like"/>
    <property type="match status" value="1"/>
</dbReference>
<evidence type="ECO:0000256" key="4">
    <source>
        <dbReference type="ARBA" id="ARBA00022989"/>
    </source>
</evidence>
<dbReference type="PRINTS" id="PR00176">
    <property type="entry name" value="NANEUSMPORT"/>
</dbReference>
<evidence type="ECO:0000256" key="3">
    <source>
        <dbReference type="ARBA" id="ARBA00022692"/>
    </source>
</evidence>
<keyword evidence="2 6" id="KW-0813">Transport</keyword>
<keyword evidence="3 6" id="KW-0812">Transmembrane</keyword>
<feature type="transmembrane region" description="Helical" evidence="7">
    <location>
        <begin position="304"/>
        <end position="328"/>
    </location>
</feature>
<reference evidence="8" key="1">
    <citation type="journal article" date="2023" name="J. Hazard. Mater.">
        <title>Anaerobic biodegradation of pyrene and benzo[a]pyrene by a new sulfate-reducing Desulforamulus aquiferis strain DSA.</title>
        <authorList>
            <person name="Zhang Z."/>
            <person name="Sun J."/>
            <person name="Gong X."/>
            <person name="Wang C."/>
            <person name="Wang H."/>
        </authorList>
    </citation>
    <scope>NUCLEOTIDE SEQUENCE</scope>
    <source>
        <strain evidence="8">DSA</strain>
    </source>
</reference>
<feature type="transmembrane region" description="Helical" evidence="7">
    <location>
        <begin position="348"/>
        <end position="369"/>
    </location>
</feature>
<dbReference type="PROSITE" id="PS00610">
    <property type="entry name" value="NA_NEUROTRAN_SYMP_1"/>
    <property type="match status" value="1"/>
</dbReference>
<feature type="transmembrane region" description="Helical" evidence="7">
    <location>
        <begin position="263"/>
        <end position="284"/>
    </location>
</feature>
<dbReference type="Proteomes" id="UP001172911">
    <property type="component" value="Unassembled WGS sequence"/>
</dbReference>
<comment type="similarity">
    <text evidence="6">Belongs to the sodium:neurotransmitter symporter (SNF) (TC 2.A.22) family.</text>
</comment>
<dbReference type="InterPro" id="IPR037272">
    <property type="entry name" value="SNS_sf"/>
</dbReference>
<evidence type="ECO:0000313" key="9">
    <source>
        <dbReference type="Proteomes" id="UP001172911"/>
    </source>
</evidence>
<keyword evidence="5 7" id="KW-0472">Membrane</keyword>
<feature type="transmembrane region" description="Helical" evidence="7">
    <location>
        <begin position="12"/>
        <end position="33"/>
    </location>
</feature>
<evidence type="ECO:0000313" key="8">
    <source>
        <dbReference type="EMBL" id="MDO7789097.1"/>
    </source>
</evidence>
<dbReference type="PANTHER" id="PTHR42948">
    <property type="entry name" value="TRANSPORTER"/>
    <property type="match status" value="1"/>
</dbReference>
<dbReference type="Pfam" id="PF00209">
    <property type="entry name" value="SNF"/>
    <property type="match status" value="2"/>
</dbReference>
<proteinExistence type="inferred from homology"/>
<feature type="transmembrane region" description="Helical" evidence="7">
    <location>
        <begin position="151"/>
        <end position="172"/>
    </location>
</feature>
<dbReference type="PANTHER" id="PTHR42948:SF1">
    <property type="entry name" value="TRANSPORTER"/>
    <property type="match status" value="1"/>
</dbReference>
<keyword evidence="9" id="KW-1185">Reference proteome</keyword>
<keyword evidence="6" id="KW-0769">Symport</keyword>
<keyword evidence="4 7" id="KW-1133">Transmembrane helix</keyword>
<accession>A0AAW7ZJ11</accession>
<dbReference type="InterPro" id="IPR000175">
    <property type="entry name" value="Na/ntran_symport"/>
</dbReference>
<dbReference type="NCBIfam" id="NF037979">
    <property type="entry name" value="Na_transp"/>
    <property type="match status" value="1"/>
</dbReference>
<feature type="transmembrane region" description="Helical" evidence="7">
    <location>
        <begin position="220"/>
        <end position="242"/>
    </location>
</feature>
<gene>
    <name evidence="8" type="ORF">P6N53_17945</name>
</gene>
<dbReference type="AlphaFoldDB" id="A0AAW7ZJ11"/>
<evidence type="ECO:0000256" key="5">
    <source>
        <dbReference type="ARBA" id="ARBA00023136"/>
    </source>
</evidence>
<feature type="transmembrane region" description="Helical" evidence="7">
    <location>
        <begin position="45"/>
        <end position="69"/>
    </location>
</feature>
<dbReference type="GO" id="GO:0016020">
    <property type="term" value="C:membrane"/>
    <property type="evidence" value="ECO:0007669"/>
    <property type="project" value="UniProtKB-SubCell"/>
</dbReference>
<feature type="transmembrane region" description="Helical" evidence="7">
    <location>
        <begin position="90"/>
        <end position="108"/>
    </location>
</feature>
<evidence type="ECO:0000256" key="7">
    <source>
        <dbReference type="SAM" id="Phobius"/>
    </source>
</evidence>
<evidence type="ECO:0000256" key="6">
    <source>
        <dbReference type="RuleBase" id="RU003732"/>
    </source>
</evidence>
<evidence type="ECO:0000256" key="1">
    <source>
        <dbReference type="ARBA" id="ARBA00004141"/>
    </source>
</evidence>
<organism evidence="8 9">
    <name type="scientific">Desulforamulus aquiferis</name>
    <dbReference type="NCBI Taxonomy" id="1397668"/>
    <lineage>
        <taxon>Bacteria</taxon>
        <taxon>Bacillati</taxon>
        <taxon>Bacillota</taxon>
        <taxon>Clostridia</taxon>
        <taxon>Eubacteriales</taxon>
        <taxon>Peptococcaceae</taxon>
        <taxon>Desulforamulus</taxon>
    </lineage>
</organism>
<evidence type="ECO:0000256" key="2">
    <source>
        <dbReference type="ARBA" id="ARBA00022448"/>
    </source>
</evidence>
<dbReference type="CDD" id="cd10336">
    <property type="entry name" value="SLC6sbd_Tyt1-Like"/>
    <property type="match status" value="1"/>
</dbReference>
<sequence length="455" mass="48524">MNKENPIKREGFATSLGVIAATLGSAVGLGNIWKFPYMTGENGGAAFILLYLGATLLVGLPIMISEFIIGRRAQKAAVGAYRKLAPDKPWFLTGLAGVLAAILIMSFYTNVAGWVFAYAFKAATGGIAINSPESAKEVFDSLAGGVWEPLVWQWITLVLTGTVILAGVRGGIERMTKTLLPILFVLLIAYDIRALTLPGAAQGLEFLFKPDFSKITELTVLLALGLAFFKLSVGVGTMTTYGSYIGQGESLPGTALKVMFSDILVSIMAGLAIFPAVFAFGFAPESGPPLLFFTIPMVFNAMPLGQFFLAVFFILTSIAATGAMISLLEVPVAYLHEELRFSRRIATIISVLVIAALGSTATLSGSALAEFTILGRNMFDLQDFLSSNVLMPIGGIFIALFAGWKLGSRVIFDEATNQGTLNNNSFLAVYTFIVRYVAPVAIVVVLLYGLGIIKA</sequence>
<feature type="transmembrane region" description="Helical" evidence="7">
    <location>
        <begin position="427"/>
        <end position="453"/>
    </location>
</feature>
<name>A0AAW7ZJ11_9FIRM</name>
<dbReference type="GO" id="GO:0015293">
    <property type="term" value="F:symporter activity"/>
    <property type="evidence" value="ECO:0007669"/>
    <property type="project" value="UniProtKB-KW"/>
</dbReference>
<comment type="caution">
    <text evidence="8">The sequence shown here is derived from an EMBL/GenBank/DDBJ whole genome shotgun (WGS) entry which is preliminary data.</text>
</comment>
<dbReference type="InterPro" id="IPR047218">
    <property type="entry name" value="YocR/YhdH-like"/>
</dbReference>
<protein>
    <recommendedName>
        <fullName evidence="6">Transporter</fullName>
    </recommendedName>
</protein>